<comment type="catalytic activity">
    <reaction evidence="5">
        <text>dTDP-beta-L-rhamnose + NADP(+) = dTDP-4-dehydro-beta-L-rhamnose + NADPH + H(+)</text>
        <dbReference type="Rhea" id="RHEA:21796"/>
        <dbReference type="ChEBI" id="CHEBI:15378"/>
        <dbReference type="ChEBI" id="CHEBI:57510"/>
        <dbReference type="ChEBI" id="CHEBI:57783"/>
        <dbReference type="ChEBI" id="CHEBI:58349"/>
        <dbReference type="ChEBI" id="CHEBI:62830"/>
        <dbReference type="EC" id="1.1.1.133"/>
    </reaction>
</comment>
<comment type="caution">
    <text evidence="8">The sequence shown here is derived from an EMBL/GenBank/DDBJ whole genome shotgun (WGS) entry which is preliminary data.</text>
</comment>
<proteinExistence type="inferred from homology"/>
<dbReference type="Pfam" id="PF04321">
    <property type="entry name" value="RmlD_sub_bind"/>
    <property type="match status" value="1"/>
</dbReference>
<keyword evidence="9" id="KW-1185">Reference proteome</keyword>
<comment type="similarity">
    <text evidence="2 6">Belongs to the dTDP-4-dehydrorhamnose reductase family.</text>
</comment>
<keyword evidence="6" id="KW-0521">NADP</keyword>
<evidence type="ECO:0000256" key="1">
    <source>
        <dbReference type="ARBA" id="ARBA00004781"/>
    </source>
</evidence>
<accession>A0ABR6KLT4</accession>
<name>A0ABR6KLT4_9BACT</name>
<evidence type="ECO:0000256" key="5">
    <source>
        <dbReference type="ARBA" id="ARBA00048200"/>
    </source>
</evidence>
<dbReference type="InterPro" id="IPR005913">
    <property type="entry name" value="dTDP_dehydrorham_reduct"/>
</dbReference>
<evidence type="ECO:0000256" key="3">
    <source>
        <dbReference type="ARBA" id="ARBA00012929"/>
    </source>
</evidence>
<keyword evidence="6 8" id="KW-0560">Oxidoreductase</keyword>
<dbReference type="EMBL" id="JACHOC010000004">
    <property type="protein sequence ID" value="MBB4622343.1"/>
    <property type="molecule type" value="Genomic_DNA"/>
</dbReference>
<dbReference type="Gene3D" id="3.40.50.720">
    <property type="entry name" value="NAD(P)-binding Rossmann-like Domain"/>
    <property type="match status" value="1"/>
</dbReference>
<evidence type="ECO:0000256" key="4">
    <source>
        <dbReference type="ARBA" id="ARBA00017099"/>
    </source>
</evidence>
<organism evidence="8 9">
    <name type="scientific">Parabacteroides faecis</name>
    <dbReference type="NCBI Taxonomy" id="1217282"/>
    <lineage>
        <taxon>Bacteria</taxon>
        <taxon>Pseudomonadati</taxon>
        <taxon>Bacteroidota</taxon>
        <taxon>Bacteroidia</taxon>
        <taxon>Bacteroidales</taxon>
        <taxon>Tannerellaceae</taxon>
        <taxon>Parabacteroides</taxon>
    </lineage>
</organism>
<dbReference type="GO" id="GO:0008831">
    <property type="term" value="F:dTDP-4-dehydrorhamnose reductase activity"/>
    <property type="evidence" value="ECO:0007669"/>
    <property type="project" value="UniProtKB-EC"/>
</dbReference>
<gene>
    <name evidence="8" type="ORF">GGQ57_002243</name>
</gene>
<dbReference type="EC" id="1.1.1.133" evidence="3 6"/>
<dbReference type="SUPFAM" id="SSF51735">
    <property type="entry name" value="NAD(P)-binding Rossmann-fold domains"/>
    <property type="match status" value="1"/>
</dbReference>
<comment type="pathway">
    <text evidence="1 6">Carbohydrate biosynthesis; dTDP-L-rhamnose biosynthesis.</text>
</comment>
<evidence type="ECO:0000313" key="8">
    <source>
        <dbReference type="EMBL" id="MBB4622343.1"/>
    </source>
</evidence>
<evidence type="ECO:0000313" key="9">
    <source>
        <dbReference type="Proteomes" id="UP000533637"/>
    </source>
</evidence>
<dbReference type="Proteomes" id="UP000533637">
    <property type="component" value="Unassembled WGS sequence"/>
</dbReference>
<dbReference type="CDD" id="cd05254">
    <property type="entry name" value="dTDP_HR_like_SDR_e"/>
    <property type="match status" value="1"/>
</dbReference>
<comment type="function">
    <text evidence="6">Catalyzes the reduction of dTDP-6-deoxy-L-lyxo-4-hexulose to yield dTDP-L-rhamnose.</text>
</comment>
<evidence type="ECO:0000259" key="7">
    <source>
        <dbReference type="Pfam" id="PF04321"/>
    </source>
</evidence>
<dbReference type="InterPro" id="IPR036291">
    <property type="entry name" value="NAD(P)-bd_dom_sf"/>
</dbReference>
<dbReference type="RefSeq" id="WP_183670722.1">
    <property type="nucleotide sequence ID" value="NZ_BMPB01000013.1"/>
</dbReference>
<reference evidence="8 9" key="1">
    <citation type="submission" date="2020-08" db="EMBL/GenBank/DDBJ databases">
        <title>Genomic Encyclopedia of Type Strains, Phase IV (KMG-IV): sequencing the most valuable type-strain genomes for metagenomic binning, comparative biology and taxonomic classification.</title>
        <authorList>
            <person name="Goeker M."/>
        </authorList>
    </citation>
    <scope>NUCLEOTIDE SEQUENCE [LARGE SCALE GENOMIC DNA]</scope>
    <source>
        <strain evidence="8 9">DSM 102983</strain>
    </source>
</reference>
<feature type="domain" description="RmlD-like substrate binding" evidence="7">
    <location>
        <begin position="1"/>
        <end position="140"/>
    </location>
</feature>
<protein>
    <recommendedName>
        <fullName evidence="4 6">dTDP-4-dehydrorhamnose reductase</fullName>
        <ecNumber evidence="3 6">1.1.1.133</ecNumber>
    </recommendedName>
</protein>
<sequence>MRVLILGATGMAGHLITLYFKERGYDTVAFATRKISYCECIVGDAFELDKLQNILIEGKYDVVINCIGLLNQTAEDNPDKAIFLNSYLPHILESWLKDKSTKLIHMSTDCVFAGNTGPYTEKSFPDGKTMYDRSKALGEINNNKDLTFRNSIIGPDMKCYGIGLFNWFMKQKSSIYGFTGAIWTGVTTLTLAKAIEKAIDENLTGIYNLVNNETISKYDLLNLFNCCCKKHPIEILKNNDFNLDKTLINTRKDFSFKVPSYKDMIVEMKDWIDEHSGYYPIYYYQ</sequence>
<evidence type="ECO:0000256" key="2">
    <source>
        <dbReference type="ARBA" id="ARBA00010944"/>
    </source>
</evidence>
<dbReference type="InterPro" id="IPR029903">
    <property type="entry name" value="RmlD-like-bd"/>
</dbReference>
<dbReference type="PANTHER" id="PTHR10491">
    <property type="entry name" value="DTDP-4-DEHYDRORHAMNOSE REDUCTASE"/>
    <property type="match status" value="1"/>
</dbReference>
<evidence type="ECO:0000256" key="6">
    <source>
        <dbReference type="RuleBase" id="RU364082"/>
    </source>
</evidence>
<dbReference type="PANTHER" id="PTHR10491:SF4">
    <property type="entry name" value="METHIONINE ADENOSYLTRANSFERASE 2 SUBUNIT BETA"/>
    <property type="match status" value="1"/>
</dbReference>